<organism evidence="2 3">
    <name type="scientific">Pleurodeles waltl</name>
    <name type="common">Iberian ribbed newt</name>
    <dbReference type="NCBI Taxonomy" id="8319"/>
    <lineage>
        <taxon>Eukaryota</taxon>
        <taxon>Metazoa</taxon>
        <taxon>Chordata</taxon>
        <taxon>Craniata</taxon>
        <taxon>Vertebrata</taxon>
        <taxon>Euteleostomi</taxon>
        <taxon>Amphibia</taxon>
        <taxon>Batrachia</taxon>
        <taxon>Caudata</taxon>
        <taxon>Salamandroidea</taxon>
        <taxon>Salamandridae</taxon>
        <taxon>Pleurodelinae</taxon>
        <taxon>Pleurodeles</taxon>
    </lineage>
</organism>
<dbReference type="AlphaFoldDB" id="A0AAV7RZH6"/>
<name>A0AAV7RZH6_PLEWA</name>
<evidence type="ECO:0000313" key="2">
    <source>
        <dbReference type="EMBL" id="KAJ1157812.1"/>
    </source>
</evidence>
<comment type="caution">
    <text evidence="2">The sequence shown here is derived from an EMBL/GenBank/DDBJ whole genome shotgun (WGS) entry which is preliminary data.</text>
</comment>
<dbReference type="Proteomes" id="UP001066276">
    <property type="component" value="Chromosome 5"/>
</dbReference>
<sequence length="93" mass="9750">MPTPSACSSSALWGDQAFPTLAGDSPRVTGPGDQMKRVGHFGAAASSHETETSNWSLWLPDISSQMLLATGNVSTDLEAQSSTAKATQRLDRA</sequence>
<dbReference type="EMBL" id="JANPWB010000009">
    <property type="protein sequence ID" value="KAJ1157812.1"/>
    <property type="molecule type" value="Genomic_DNA"/>
</dbReference>
<evidence type="ECO:0000313" key="3">
    <source>
        <dbReference type="Proteomes" id="UP001066276"/>
    </source>
</evidence>
<evidence type="ECO:0000256" key="1">
    <source>
        <dbReference type="SAM" id="MobiDB-lite"/>
    </source>
</evidence>
<accession>A0AAV7RZH6</accession>
<reference evidence="2" key="1">
    <citation type="journal article" date="2022" name="bioRxiv">
        <title>Sequencing and chromosome-scale assembly of the giantPleurodeles waltlgenome.</title>
        <authorList>
            <person name="Brown T."/>
            <person name="Elewa A."/>
            <person name="Iarovenko S."/>
            <person name="Subramanian E."/>
            <person name="Araus A.J."/>
            <person name="Petzold A."/>
            <person name="Susuki M."/>
            <person name="Suzuki K.-i.T."/>
            <person name="Hayashi T."/>
            <person name="Toyoda A."/>
            <person name="Oliveira C."/>
            <person name="Osipova E."/>
            <person name="Leigh N.D."/>
            <person name="Simon A."/>
            <person name="Yun M.H."/>
        </authorList>
    </citation>
    <scope>NUCLEOTIDE SEQUENCE</scope>
    <source>
        <strain evidence="2">20211129_DDA</strain>
        <tissue evidence="2">Liver</tissue>
    </source>
</reference>
<protein>
    <submittedName>
        <fullName evidence="2">Uncharacterized protein</fullName>
    </submittedName>
</protein>
<gene>
    <name evidence="2" type="ORF">NDU88_010511</name>
</gene>
<proteinExistence type="predicted"/>
<feature type="region of interest" description="Disordered" evidence="1">
    <location>
        <begin position="18"/>
        <end position="50"/>
    </location>
</feature>
<keyword evidence="3" id="KW-1185">Reference proteome</keyword>